<name>A0A9P5S969_9FUNG</name>
<proteinExistence type="inferred from homology"/>
<evidence type="ECO:0000256" key="1">
    <source>
        <dbReference type="ARBA" id="ARBA00006484"/>
    </source>
</evidence>
<dbReference type="PANTHER" id="PTHR42901:SF1">
    <property type="entry name" value="ALCOHOL DEHYDROGENASE"/>
    <property type="match status" value="1"/>
</dbReference>
<gene>
    <name evidence="3" type="ORF">BG015_009361</name>
</gene>
<dbReference type="Pfam" id="PF00106">
    <property type="entry name" value="adh_short"/>
    <property type="match status" value="1"/>
</dbReference>
<dbReference type="PANTHER" id="PTHR42901">
    <property type="entry name" value="ALCOHOL DEHYDROGENASE"/>
    <property type="match status" value="1"/>
</dbReference>
<dbReference type="AlphaFoldDB" id="A0A9P5S969"/>
<dbReference type="OrthoDB" id="6251714at2759"/>
<accession>A0A9P5S969</accession>
<sequence>MSRLQGKNVLITGASSGIGEACARHFAQAGSNLFLAARRQERLDALKQELEAKYPSIKILTHVLDVRVKANVSAAIDFFGDIDVLAYGNGSIYCATKAAVASVTRALMHETVDTAIRVSEINPGLVETEFSVIRFRGDKEKADSVYKGLIPLNGDDIAETVTFVAGRPDHVNIAEMLVFPTNQAAATNVYRKP</sequence>
<comment type="similarity">
    <text evidence="1">Belongs to the short-chain dehydrogenases/reductases (SDR) family.</text>
</comment>
<keyword evidence="2" id="KW-0560">Oxidoreductase</keyword>
<dbReference type="Gene3D" id="3.40.50.720">
    <property type="entry name" value="NAD(P)-binding Rossmann-like Domain"/>
    <property type="match status" value="2"/>
</dbReference>
<organism evidence="3 4">
    <name type="scientific">Linnemannia schmuckeri</name>
    <dbReference type="NCBI Taxonomy" id="64567"/>
    <lineage>
        <taxon>Eukaryota</taxon>
        <taxon>Fungi</taxon>
        <taxon>Fungi incertae sedis</taxon>
        <taxon>Mucoromycota</taxon>
        <taxon>Mortierellomycotina</taxon>
        <taxon>Mortierellomycetes</taxon>
        <taxon>Mortierellales</taxon>
        <taxon>Mortierellaceae</taxon>
        <taxon>Linnemannia</taxon>
    </lineage>
</organism>
<evidence type="ECO:0000313" key="3">
    <source>
        <dbReference type="EMBL" id="KAF9155578.1"/>
    </source>
</evidence>
<keyword evidence="4" id="KW-1185">Reference proteome</keyword>
<dbReference type="GO" id="GO:0016491">
    <property type="term" value="F:oxidoreductase activity"/>
    <property type="evidence" value="ECO:0007669"/>
    <property type="project" value="UniProtKB-KW"/>
</dbReference>
<evidence type="ECO:0000313" key="4">
    <source>
        <dbReference type="Proteomes" id="UP000748756"/>
    </source>
</evidence>
<evidence type="ECO:0000256" key="2">
    <source>
        <dbReference type="ARBA" id="ARBA00023002"/>
    </source>
</evidence>
<protein>
    <submittedName>
        <fullName evidence="3">Uncharacterized protein</fullName>
    </submittedName>
</protein>
<dbReference type="EMBL" id="JAAAUQ010000060">
    <property type="protein sequence ID" value="KAF9155578.1"/>
    <property type="molecule type" value="Genomic_DNA"/>
</dbReference>
<dbReference type="InterPro" id="IPR002347">
    <property type="entry name" value="SDR_fam"/>
</dbReference>
<dbReference type="SUPFAM" id="SSF51735">
    <property type="entry name" value="NAD(P)-binding Rossmann-fold domains"/>
    <property type="match status" value="1"/>
</dbReference>
<dbReference type="Proteomes" id="UP000748756">
    <property type="component" value="Unassembled WGS sequence"/>
</dbReference>
<dbReference type="InterPro" id="IPR036291">
    <property type="entry name" value="NAD(P)-bd_dom_sf"/>
</dbReference>
<dbReference type="PRINTS" id="PR00081">
    <property type="entry name" value="GDHRDH"/>
</dbReference>
<reference evidence="3" key="1">
    <citation type="journal article" date="2020" name="Fungal Divers.">
        <title>Resolving the Mortierellaceae phylogeny through synthesis of multi-gene phylogenetics and phylogenomics.</title>
        <authorList>
            <person name="Vandepol N."/>
            <person name="Liber J."/>
            <person name="Desiro A."/>
            <person name="Na H."/>
            <person name="Kennedy M."/>
            <person name="Barry K."/>
            <person name="Grigoriev I.V."/>
            <person name="Miller A.N."/>
            <person name="O'Donnell K."/>
            <person name="Stajich J.E."/>
            <person name="Bonito G."/>
        </authorList>
    </citation>
    <scope>NUCLEOTIDE SEQUENCE</scope>
    <source>
        <strain evidence="3">NRRL 6426</strain>
    </source>
</reference>
<comment type="caution">
    <text evidence="3">The sequence shown here is derived from an EMBL/GenBank/DDBJ whole genome shotgun (WGS) entry which is preliminary data.</text>
</comment>